<sequence>MTLIDLMRGCLPCRFPRLLMCLFYAGSIASYSVAISAMAAESEAVESDKTVLFDPLSNAGANQLIPQSQPTLSVARAGSRLVGVGLRGLIMLSNDEGESWQQVVSPVGSDLVQVRFRDDQHGWIVGHDSVFLATEDGGQTWSVVLDGRSLLTLLKNYYSSANELEEFESESMLREFELAMSTSSDPYVMATPFLDAYINAQGEGYVVGAFGMILRTTDNGLHWVPWIERTDNDRRMHLYSVSMSGAETFISGEQGLVMRLDDEAQRFIRTPTPYTGTFFGVQASADAVLVYGLRGNLYASKDQGETWTKVETGQESSIVQSLPLSKGRSLLISQRGGVMQIDTKTLELTQLAGDYRGTVFSAALLNSPDQLLLAQFSGVRTTQLKP</sequence>
<dbReference type="Gene3D" id="2.130.10.10">
    <property type="entry name" value="YVTN repeat-like/Quinoprotein amine dehydrogenase"/>
    <property type="match status" value="2"/>
</dbReference>
<keyword evidence="3" id="KW-0732">Signal</keyword>
<dbReference type="STRING" id="472181.SAMN05216271_2967"/>
<dbReference type="SUPFAM" id="SSF110296">
    <property type="entry name" value="Oligoxyloglucan reducing end-specific cellobiohydrolase"/>
    <property type="match status" value="1"/>
</dbReference>
<dbReference type="EMBL" id="LT629763">
    <property type="protein sequence ID" value="SDS87389.1"/>
    <property type="molecule type" value="Genomic_DNA"/>
</dbReference>
<evidence type="ECO:0000259" key="4">
    <source>
        <dbReference type="Pfam" id="PF14870"/>
    </source>
</evidence>
<dbReference type="GO" id="GO:0015979">
    <property type="term" value="P:photosynthesis"/>
    <property type="evidence" value="ECO:0007669"/>
    <property type="project" value="UniProtKB-KW"/>
</dbReference>
<feature type="signal peptide" evidence="3">
    <location>
        <begin position="1"/>
        <end position="39"/>
    </location>
</feature>
<dbReference type="AlphaFoldDB" id="A0A1H1VTL5"/>
<feature type="domain" description="Photosynthesis system II assembly factor Ycf48/Hcf136-like" evidence="4">
    <location>
        <begin position="193"/>
        <end position="337"/>
    </location>
</feature>
<keyword evidence="1" id="KW-0602">Photosynthesis</keyword>
<evidence type="ECO:0000256" key="1">
    <source>
        <dbReference type="ARBA" id="ARBA00022531"/>
    </source>
</evidence>
<gene>
    <name evidence="5" type="ORF">SAMN05216271_2967</name>
</gene>
<proteinExistence type="predicted"/>
<organism evidence="5 6">
    <name type="scientific">Halopseudomonas sabulinigri</name>
    <dbReference type="NCBI Taxonomy" id="472181"/>
    <lineage>
        <taxon>Bacteria</taxon>
        <taxon>Pseudomonadati</taxon>
        <taxon>Pseudomonadota</taxon>
        <taxon>Gammaproteobacteria</taxon>
        <taxon>Pseudomonadales</taxon>
        <taxon>Pseudomonadaceae</taxon>
        <taxon>Halopseudomonas</taxon>
    </lineage>
</organism>
<reference evidence="6" key="1">
    <citation type="submission" date="2016-10" db="EMBL/GenBank/DDBJ databases">
        <authorList>
            <person name="Varghese N."/>
            <person name="Submissions S."/>
        </authorList>
    </citation>
    <scope>NUCLEOTIDE SEQUENCE [LARGE SCALE GENOMIC DNA]</scope>
    <source>
        <strain evidence="6">JCM 14963</strain>
    </source>
</reference>
<name>A0A1H1VTL5_9GAMM</name>
<dbReference type="PANTHER" id="PTHR47199">
    <property type="entry name" value="PHOTOSYSTEM II STABILITY/ASSEMBLY FACTOR HCF136, CHLOROPLASTIC"/>
    <property type="match status" value="1"/>
</dbReference>
<dbReference type="GO" id="GO:0009523">
    <property type="term" value="C:photosystem II"/>
    <property type="evidence" value="ECO:0007669"/>
    <property type="project" value="UniProtKB-KW"/>
</dbReference>
<evidence type="ECO:0000256" key="2">
    <source>
        <dbReference type="ARBA" id="ARBA00023276"/>
    </source>
</evidence>
<evidence type="ECO:0000313" key="6">
    <source>
        <dbReference type="Proteomes" id="UP000243413"/>
    </source>
</evidence>
<keyword evidence="2" id="KW-0604">Photosystem II</keyword>
<feature type="domain" description="Photosynthesis system II assembly factor Ycf48/Hcf136-like" evidence="4">
    <location>
        <begin position="96"/>
        <end position="143"/>
    </location>
</feature>
<dbReference type="InterPro" id="IPR028203">
    <property type="entry name" value="PSII_CF48-like_dom"/>
</dbReference>
<evidence type="ECO:0000313" key="5">
    <source>
        <dbReference type="EMBL" id="SDS87389.1"/>
    </source>
</evidence>
<dbReference type="InterPro" id="IPR015943">
    <property type="entry name" value="WD40/YVTN_repeat-like_dom_sf"/>
</dbReference>
<dbReference type="PANTHER" id="PTHR47199:SF2">
    <property type="entry name" value="PHOTOSYSTEM II STABILITY_ASSEMBLY FACTOR HCF136, CHLOROPLASTIC"/>
    <property type="match status" value="1"/>
</dbReference>
<protein>
    <recommendedName>
        <fullName evidence="4">Photosynthesis system II assembly factor Ycf48/Hcf136-like domain-containing protein</fullName>
    </recommendedName>
</protein>
<dbReference type="RefSeq" id="WP_231701957.1">
    <property type="nucleotide sequence ID" value="NZ_LT629763.1"/>
</dbReference>
<accession>A0A1H1VTL5</accession>
<evidence type="ECO:0000256" key="3">
    <source>
        <dbReference type="SAM" id="SignalP"/>
    </source>
</evidence>
<feature type="chain" id="PRO_5009263669" description="Photosynthesis system II assembly factor Ycf48/Hcf136-like domain-containing protein" evidence="3">
    <location>
        <begin position="40"/>
        <end position="386"/>
    </location>
</feature>
<dbReference type="Proteomes" id="UP000243413">
    <property type="component" value="Chromosome I"/>
</dbReference>
<dbReference type="Pfam" id="PF14870">
    <property type="entry name" value="PSII_BNR"/>
    <property type="match status" value="2"/>
</dbReference>